<dbReference type="GO" id="GO:0000976">
    <property type="term" value="F:transcription cis-regulatory region binding"/>
    <property type="evidence" value="ECO:0007669"/>
    <property type="project" value="TreeGrafter"/>
</dbReference>
<dbReference type="Pfam" id="PF00440">
    <property type="entry name" value="TetR_N"/>
    <property type="match status" value="1"/>
</dbReference>
<dbReference type="Gene3D" id="1.10.357.10">
    <property type="entry name" value="Tetracycline Repressor, domain 2"/>
    <property type="match status" value="1"/>
</dbReference>
<sequence length="222" mass="25728">MQSGIETEGNPMPIDGVTKKSKKREQIVQAAEQLFKERGLRTVTVEQIVRGARVSKATFYHHFSDKQHIVEQVIDHIADSVLQSMEQIVEKGKRGRLTQEDVLSLFDMNRYDHILQSGFGLELLQDYPEVTRSLDERWSGRIIPVFHELIRMAKIDGIIRLDIDPDILIVYTVYMKRAIREHPHLPGQMGLKEFSEKFFDLYLNGVMEKRCRSDGETGRETE</sequence>
<keyword evidence="2 4" id="KW-0238">DNA-binding</keyword>
<dbReference type="PROSITE" id="PS50977">
    <property type="entry name" value="HTH_TETR_2"/>
    <property type="match status" value="1"/>
</dbReference>
<dbReference type="InterPro" id="IPR009057">
    <property type="entry name" value="Homeodomain-like_sf"/>
</dbReference>
<evidence type="ECO:0000256" key="5">
    <source>
        <dbReference type="SAM" id="MobiDB-lite"/>
    </source>
</evidence>
<evidence type="ECO:0000259" key="6">
    <source>
        <dbReference type="PROSITE" id="PS50977"/>
    </source>
</evidence>
<organism evidence="7 8">
    <name type="scientific">Paenibacillus ginsengarvi</name>
    <dbReference type="NCBI Taxonomy" id="400777"/>
    <lineage>
        <taxon>Bacteria</taxon>
        <taxon>Bacillati</taxon>
        <taxon>Bacillota</taxon>
        <taxon>Bacilli</taxon>
        <taxon>Bacillales</taxon>
        <taxon>Paenibacillaceae</taxon>
        <taxon>Paenibacillus</taxon>
    </lineage>
</organism>
<name>A0A3B0CJB0_9BACL</name>
<protein>
    <submittedName>
        <fullName evidence="7">TetR/AcrR family transcriptional regulator</fullName>
    </submittedName>
</protein>
<dbReference type="InterPro" id="IPR001647">
    <property type="entry name" value="HTH_TetR"/>
</dbReference>
<feature type="domain" description="HTH tetR-type" evidence="6">
    <location>
        <begin position="21"/>
        <end position="81"/>
    </location>
</feature>
<dbReference type="FunFam" id="1.10.10.60:FF:000141">
    <property type="entry name" value="TetR family transcriptional regulator"/>
    <property type="match status" value="1"/>
</dbReference>
<accession>A0A3B0CJB0</accession>
<evidence type="ECO:0000313" key="8">
    <source>
        <dbReference type="Proteomes" id="UP000282311"/>
    </source>
</evidence>
<dbReference type="PROSITE" id="PS01081">
    <property type="entry name" value="HTH_TETR_1"/>
    <property type="match status" value="1"/>
</dbReference>
<gene>
    <name evidence="7" type="ORF">D7M11_10345</name>
</gene>
<evidence type="ECO:0000313" key="7">
    <source>
        <dbReference type="EMBL" id="RKN84921.1"/>
    </source>
</evidence>
<dbReference type="PRINTS" id="PR00455">
    <property type="entry name" value="HTHTETR"/>
</dbReference>
<keyword evidence="1" id="KW-0805">Transcription regulation</keyword>
<evidence type="ECO:0000256" key="3">
    <source>
        <dbReference type="ARBA" id="ARBA00023163"/>
    </source>
</evidence>
<dbReference type="EMBL" id="RBAH01000006">
    <property type="protein sequence ID" value="RKN84921.1"/>
    <property type="molecule type" value="Genomic_DNA"/>
</dbReference>
<feature type="region of interest" description="Disordered" evidence="5">
    <location>
        <begin position="1"/>
        <end position="21"/>
    </location>
</feature>
<evidence type="ECO:0000256" key="2">
    <source>
        <dbReference type="ARBA" id="ARBA00023125"/>
    </source>
</evidence>
<dbReference type="GO" id="GO:0045892">
    <property type="term" value="P:negative regulation of DNA-templated transcription"/>
    <property type="evidence" value="ECO:0007669"/>
    <property type="project" value="UniProtKB-ARBA"/>
</dbReference>
<dbReference type="InterPro" id="IPR023772">
    <property type="entry name" value="DNA-bd_HTH_TetR-type_CS"/>
</dbReference>
<evidence type="ECO:0000256" key="1">
    <source>
        <dbReference type="ARBA" id="ARBA00023015"/>
    </source>
</evidence>
<reference evidence="7 8" key="1">
    <citation type="journal article" date="2007" name="Int. J. Syst. Evol. Microbiol.">
        <title>Paenibacillus ginsengarvi sp. nov., isolated from soil from ginseng cultivation.</title>
        <authorList>
            <person name="Yoon M.H."/>
            <person name="Ten L.N."/>
            <person name="Im W.T."/>
        </authorList>
    </citation>
    <scope>NUCLEOTIDE SEQUENCE [LARGE SCALE GENOMIC DNA]</scope>
    <source>
        <strain evidence="7 8">KCTC 13059</strain>
    </source>
</reference>
<keyword evidence="8" id="KW-1185">Reference proteome</keyword>
<feature type="DNA-binding region" description="H-T-H motif" evidence="4">
    <location>
        <begin position="44"/>
        <end position="63"/>
    </location>
</feature>
<dbReference type="PANTHER" id="PTHR30055:SF234">
    <property type="entry name" value="HTH-TYPE TRANSCRIPTIONAL REGULATOR BETI"/>
    <property type="match status" value="1"/>
</dbReference>
<evidence type="ECO:0000256" key="4">
    <source>
        <dbReference type="PROSITE-ProRule" id="PRU00335"/>
    </source>
</evidence>
<dbReference type="AlphaFoldDB" id="A0A3B0CJB0"/>
<comment type="caution">
    <text evidence="7">The sequence shown here is derived from an EMBL/GenBank/DDBJ whole genome shotgun (WGS) entry which is preliminary data.</text>
</comment>
<dbReference type="SUPFAM" id="SSF46689">
    <property type="entry name" value="Homeodomain-like"/>
    <property type="match status" value="1"/>
</dbReference>
<dbReference type="GO" id="GO:0003700">
    <property type="term" value="F:DNA-binding transcription factor activity"/>
    <property type="evidence" value="ECO:0007669"/>
    <property type="project" value="TreeGrafter"/>
</dbReference>
<dbReference type="PANTHER" id="PTHR30055">
    <property type="entry name" value="HTH-TYPE TRANSCRIPTIONAL REGULATOR RUTR"/>
    <property type="match status" value="1"/>
</dbReference>
<dbReference type="InterPro" id="IPR050109">
    <property type="entry name" value="HTH-type_TetR-like_transc_reg"/>
</dbReference>
<dbReference type="Proteomes" id="UP000282311">
    <property type="component" value="Unassembled WGS sequence"/>
</dbReference>
<keyword evidence="3" id="KW-0804">Transcription</keyword>
<proteinExistence type="predicted"/>